<evidence type="ECO:0000313" key="7">
    <source>
        <dbReference type="EMBL" id="KAJ2006004.1"/>
    </source>
</evidence>
<evidence type="ECO:0000256" key="1">
    <source>
        <dbReference type="ARBA" id="ARBA00004374"/>
    </source>
</evidence>
<dbReference type="InterPro" id="IPR039910">
    <property type="entry name" value="D15-like"/>
</dbReference>
<dbReference type="GO" id="GO:0045040">
    <property type="term" value="P:protein insertion into mitochondrial outer membrane"/>
    <property type="evidence" value="ECO:0007669"/>
    <property type="project" value="TreeGrafter"/>
</dbReference>
<evidence type="ECO:0000256" key="5">
    <source>
        <dbReference type="ARBA" id="ARBA00023136"/>
    </source>
</evidence>
<keyword evidence="5" id="KW-0472">Membrane</keyword>
<feature type="domain" description="Bacterial surface antigen (D15)" evidence="6">
    <location>
        <begin position="124"/>
        <end position="432"/>
    </location>
</feature>
<name>A0A9W8BKD5_9FUNG</name>
<dbReference type="EMBL" id="JANBQF010000076">
    <property type="protein sequence ID" value="KAJ2006004.1"/>
    <property type="molecule type" value="Genomic_DNA"/>
</dbReference>
<keyword evidence="8" id="KW-1185">Reference proteome</keyword>
<gene>
    <name evidence="7" type="ORF">H4R26_001631</name>
</gene>
<dbReference type="InterPro" id="IPR000184">
    <property type="entry name" value="Bac_surfAg_D15"/>
</dbReference>
<dbReference type="AlphaFoldDB" id="A0A9W8BKD5"/>
<reference evidence="7" key="1">
    <citation type="submission" date="2022-07" db="EMBL/GenBank/DDBJ databases">
        <title>Phylogenomic reconstructions and comparative analyses of Kickxellomycotina fungi.</title>
        <authorList>
            <person name="Reynolds N.K."/>
            <person name="Stajich J.E."/>
            <person name="Barry K."/>
            <person name="Grigoriev I.V."/>
            <person name="Crous P."/>
            <person name="Smith M.E."/>
        </authorList>
    </citation>
    <scope>NUCLEOTIDE SEQUENCE</scope>
    <source>
        <strain evidence="7">IMI 214461</strain>
    </source>
</reference>
<dbReference type="Pfam" id="PF01103">
    <property type="entry name" value="Omp85"/>
    <property type="match status" value="1"/>
</dbReference>
<keyword evidence="3" id="KW-1134">Transmembrane beta strand</keyword>
<evidence type="ECO:0000256" key="4">
    <source>
        <dbReference type="ARBA" id="ARBA00022692"/>
    </source>
</evidence>
<organism evidence="7 8">
    <name type="scientific">Coemansia thaxteri</name>
    <dbReference type="NCBI Taxonomy" id="2663907"/>
    <lineage>
        <taxon>Eukaryota</taxon>
        <taxon>Fungi</taxon>
        <taxon>Fungi incertae sedis</taxon>
        <taxon>Zoopagomycota</taxon>
        <taxon>Kickxellomycotina</taxon>
        <taxon>Kickxellomycetes</taxon>
        <taxon>Kickxellales</taxon>
        <taxon>Kickxellaceae</taxon>
        <taxon>Coemansia</taxon>
    </lineage>
</organism>
<proteinExistence type="inferred from homology"/>
<evidence type="ECO:0000256" key="2">
    <source>
        <dbReference type="ARBA" id="ARBA00010913"/>
    </source>
</evidence>
<dbReference type="PANTHER" id="PTHR12815:SF18">
    <property type="entry name" value="SORTING AND ASSEMBLY MACHINERY COMPONENT 50 HOMOLOG"/>
    <property type="match status" value="1"/>
</dbReference>
<comment type="similarity">
    <text evidence="2">Belongs to the SAM50/omp85 family.</text>
</comment>
<evidence type="ECO:0000259" key="6">
    <source>
        <dbReference type="Pfam" id="PF01103"/>
    </source>
</evidence>
<dbReference type="OrthoDB" id="1724197at2759"/>
<dbReference type="GO" id="GO:0005741">
    <property type="term" value="C:mitochondrial outer membrane"/>
    <property type="evidence" value="ECO:0007669"/>
    <property type="project" value="UniProtKB-SubCell"/>
</dbReference>
<dbReference type="PANTHER" id="PTHR12815">
    <property type="entry name" value="SORTING AND ASSEMBLY MACHINERY SAMM50 PROTEIN FAMILY MEMBER"/>
    <property type="match status" value="1"/>
</dbReference>
<dbReference type="Proteomes" id="UP001150907">
    <property type="component" value="Unassembled WGS sequence"/>
</dbReference>
<comment type="caution">
    <text evidence="7">The sequence shown here is derived from an EMBL/GenBank/DDBJ whole genome shotgun (WGS) entry which is preliminary data.</text>
</comment>
<comment type="subcellular location">
    <subcellularLocation>
        <location evidence="1">Mitochondrion outer membrane</location>
        <topology evidence="1">Multi-pass membrane protein</topology>
    </subcellularLocation>
</comment>
<keyword evidence="4" id="KW-0812">Transmembrane</keyword>
<evidence type="ECO:0000256" key="3">
    <source>
        <dbReference type="ARBA" id="ARBA00022452"/>
    </source>
</evidence>
<accession>A0A9W8BKD5</accession>
<dbReference type="Gene3D" id="2.40.160.50">
    <property type="entry name" value="membrane protein fhac: a member of the omp85/tpsb transporter family"/>
    <property type="match status" value="1"/>
</dbReference>
<protein>
    <recommendedName>
        <fullName evidence="6">Bacterial surface antigen (D15) domain-containing protein</fullName>
    </recommendedName>
</protein>
<sequence>MASQTGGEEPAAQGVAVGALPARVGRVSVSGVSRIRAGFLAAVMAPTLGATTVQQAADAARDACGRLAALGMARQGRVELRQGAGDTIDVHVACADGGRVAVRTGVDVGGDEGTASVAARMNNVWGGGEYAEAHYARGTQTAAAFRTVLGAPVGGDPARRVELTAQQSTCDARAWGSHDDVRRSVGAAFRRSAGAVADEVAYAVAWREVAGVGARASPELRRLAGHSVKAGVTAARTYDSRDSPTVPTAGTLARASLEAAGLGGSTRLARALVEVQASRRVGASCVVAAGLQAGAVWSPGAVPLADRFFVGGAHSVRGFAFRGIGPRDGADALGGDVFYAAGLSVLSPPLPRLPALRAHLWANAGQCALLLAAPGPRADAARFLRSPSASVGVGLVYAHSLVRAELSWCLPLAATPTDQLRPGLQLGLGLQFL</sequence>
<evidence type="ECO:0000313" key="8">
    <source>
        <dbReference type="Proteomes" id="UP001150907"/>
    </source>
</evidence>